<evidence type="ECO:0000256" key="1">
    <source>
        <dbReference type="ARBA" id="ARBA00004141"/>
    </source>
</evidence>
<dbReference type="GO" id="GO:0001508">
    <property type="term" value="P:action potential"/>
    <property type="evidence" value="ECO:0007669"/>
    <property type="project" value="TreeGrafter"/>
</dbReference>
<accession>A0A6J4QA82</accession>
<evidence type="ECO:0000256" key="7">
    <source>
        <dbReference type="ARBA" id="ARBA00023303"/>
    </source>
</evidence>
<feature type="domain" description="Potassium channel" evidence="10">
    <location>
        <begin position="147"/>
        <end position="222"/>
    </location>
</feature>
<dbReference type="SUPFAM" id="SSF81324">
    <property type="entry name" value="Voltage-gated potassium channels"/>
    <property type="match status" value="1"/>
</dbReference>
<evidence type="ECO:0000256" key="6">
    <source>
        <dbReference type="ARBA" id="ARBA00023136"/>
    </source>
</evidence>
<evidence type="ECO:0000256" key="3">
    <source>
        <dbReference type="ARBA" id="ARBA00022692"/>
    </source>
</evidence>
<gene>
    <name evidence="11" type="ORF">AVDCRST_MAG82-2396</name>
</gene>
<dbReference type="InterPro" id="IPR028325">
    <property type="entry name" value="VG_K_chnl"/>
</dbReference>
<evidence type="ECO:0000256" key="9">
    <source>
        <dbReference type="SAM" id="Phobius"/>
    </source>
</evidence>
<dbReference type="AlphaFoldDB" id="A0A6J4QA82"/>
<comment type="subcellular location">
    <subcellularLocation>
        <location evidence="1">Membrane</location>
        <topology evidence="1">Multi-pass membrane protein</topology>
    </subcellularLocation>
</comment>
<evidence type="ECO:0000256" key="4">
    <source>
        <dbReference type="ARBA" id="ARBA00022989"/>
    </source>
</evidence>
<dbReference type="Pfam" id="PF07885">
    <property type="entry name" value="Ion_trans_2"/>
    <property type="match status" value="1"/>
</dbReference>
<name>A0A6J4QA82_9ACTN</name>
<keyword evidence="3 9" id="KW-0812">Transmembrane</keyword>
<feature type="transmembrane region" description="Helical" evidence="9">
    <location>
        <begin position="29"/>
        <end position="47"/>
    </location>
</feature>
<dbReference type="InterPro" id="IPR027359">
    <property type="entry name" value="Volt_channel_dom_sf"/>
</dbReference>
<dbReference type="GO" id="GO:0008076">
    <property type="term" value="C:voltage-gated potassium channel complex"/>
    <property type="evidence" value="ECO:0007669"/>
    <property type="project" value="InterPro"/>
</dbReference>
<sequence length="263" mass="28706">MSTGRRKVQTQDSPTTETRQALRAERASGWLRVPLIFAALLAIPTIVVQESDFGGSWGVLASVLDWCIWAVFAANVAIMLAVVPDRRRWLIQNPLDVLIVVLTPPFLPATMKLARVLPVVRLVWLVVVANRLRNVFSLEGLRYAALIVFTVVVGGGVIFVAVEPGQNLSTWDGLWWAAETVTTVAYGDIYPTTALGRIVATVVMTAGIGFVALLTGALAQRFLYGGGENAAVDHDADRAEMKRKLEDLSLQISELQKALERRG</sequence>
<dbReference type="InterPro" id="IPR013099">
    <property type="entry name" value="K_chnl_dom"/>
</dbReference>
<dbReference type="PANTHER" id="PTHR11537:SF254">
    <property type="entry name" value="POTASSIUM VOLTAGE-GATED CHANNEL PROTEIN SHAB"/>
    <property type="match status" value="1"/>
</dbReference>
<evidence type="ECO:0000256" key="2">
    <source>
        <dbReference type="ARBA" id="ARBA00022448"/>
    </source>
</evidence>
<dbReference type="EMBL" id="CADCVA010000311">
    <property type="protein sequence ID" value="CAA9434960.1"/>
    <property type="molecule type" value="Genomic_DNA"/>
</dbReference>
<dbReference type="Gene3D" id="1.20.120.350">
    <property type="entry name" value="Voltage-gated potassium channels. Chain C"/>
    <property type="match status" value="1"/>
</dbReference>
<reference evidence="11" key="1">
    <citation type="submission" date="2020-02" db="EMBL/GenBank/DDBJ databases">
        <authorList>
            <person name="Meier V. D."/>
        </authorList>
    </citation>
    <scope>NUCLEOTIDE SEQUENCE</scope>
    <source>
        <strain evidence="11">AVDCRST_MAG82</strain>
    </source>
</reference>
<organism evidence="11">
    <name type="scientific">uncultured Rubrobacteraceae bacterium</name>
    <dbReference type="NCBI Taxonomy" id="349277"/>
    <lineage>
        <taxon>Bacteria</taxon>
        <taxon>Bacillati</taxon>
        <taxon>Actinomycetota</taxon>
        <taxon>Rubrobacteria</taxon>
        <taxon>Rubrobacterales</taxon>
        <taxon>Rubrobacteraceae</taxon>
        <taxon>environmental samples</taxon>
    </lineage>
</organism>
<dbReference type="PANTHER" id="PTHR11537">
    <property type="entry name" value="VOLTAGE-GATED POTASSIUM CHANNEL"/>
    <property type="match status" value="1"/>
</dbReference>
<keyword evidence="8" id="KW-0175">Coiled coil</keyword>
<evidence type="ECO:0000313" key="11">
    <source>
        <dbReference type="EMBL" id="CAA9434960.1"/>
    </source>
</evidence>
<keyword evidence="7" id="KW-0407">Ion channel</keyword>
<feature type="transmembrane region" description="Helical" evidence="9">
    <location>
        <begin position="144"/>
        <end position="162"/>
    </location>
</feature>
<evidence type="ECO:0000256" key="5">
    <source>
        <dbReference type="ARBA" id="ARBA00023065"/>
    </source>
</evidence>
<keyword evidence="5" id="KW-0406">Ion transport</keyword>
<feature type="transmembrane region" description="Helical" evidence="9">
    <location>
        <begin position="198"/>
        <end position="219"/>
    </location>
</feature>
<proteinExistence type="predicted"/>
<protein>
    <recommendedName>
        <fullName evidence="10">Potassium channel domain-containing protein</fullName>
    </recommendedName>
</protein>
<feature type="coiled-coil region" evidence="8">
    <location>
        <begin position="231"/>
        <end position="258"/>
    </location>
</feature>
<feature type="transmembrane region" description="Helical" evidence="9">
    <location>
        <begin position="59"/>
        <end position="82"/>
    </location>
</feature>
<dbReference type="GO" id="GO:0005249">
    <property type="term" value="F:voltage-gated potassium channel activity"/>
    <property type="evidence" value="ECO:0007669"/>
    <property type="project" value="InterPro"/>
</dbReference>
<keyword evidence="4 9" id="KW-1133">Transmembrane helix</keyword>
<dbReference type="Gene3D" id="1.10.287.70">
    <property type="match status" value="1"/>
</dbReference>
<evidence type="ECO:0000256" key="8">
    <source>
        <dbReference type="SAM" id="Coils"/>
    </source>
</evidence>
<keyword evidence="2" id="KW-0813">Transport</keyword>
<keyword evidence="6 9" id="KW-0472">Membrane</keyword>
<evidence type="ECO:0000259" key="10">
    <source>
        <dbReference type="Pfam" id="PF07885"/>
    </source>
</evidence>